<dbReference type="EMBL" id="KK784956">
    <property type="protein sequence ID" value="KDO57909.1"/>
    <property type="molecule type" value="Genomic_DNA"/>
</dbReference>
<dbReference type="Proteomes" id="UP000027120">
    <property type="component" value="Unassembled WGS sequence"/>
</dbReference>
<dbReference type="eggNOG" id="ENOG502RZDI">
    <property type="taxonomic scope" value="Eukaryota"/>
</dbReference>
<evidence type="ECO:0000313" key="3">
    <source>
        <dbReference type="Proteomes" id="UP000027120"/>
    </source>
</evidence>
<dbReference type="STRING" id="2711.A0A067ERV7"/>
<dbReference type="AlphaFoldDB" id="A0A067ERV7"/>
<evidence type="ECO:0008006" key="4">
    <source>
        <dbReference type="Google" id="ProtNLM"/>
    </source>
</evidence>
<dbReference type="Pfam" id="PF05553">
    <property type="entry name" value="DUF761"/>
    <property type="match status" value="1"/>
</dbReference>
<keyword evidence="3" id="KW-1185">Reference proteome</keyword>
<dbReference type="PANTHER" id="PTHR33450:SF31">
    <property type="entry name" value="EMB|CAB67623.1"/>
    <property type="match status" value="1"/>
</dbReference>
<evidence type="ECO:0000256" key="1">
    <source>
        <dbReference type="SAM" id="SignalP"/>
    </source>
</evidence>
<keyword evidence="1" id="KW-0732">Signal</keyword>
<accession>A0A067ERV7</accession>
<dbReference type="PANTHER" id="PTHR33450">
    <property type="entry name" value="EMB|CAB67623.1-RELATED"/>
    <property type="match status" value="1"/>
</dbReference>
<evidence type="ECO:0000313" key="2">
    <source>
        <dbReference type="EMBL" id="KDO57909.1"/>
    </source>
</evidence>
<protein>
    <recommendedName>
        <fullName evidence="4">DUF761 domain-containing protein</fullName>
    </recommendedName>
</protein>
<sequence length="202" mass="22560">MKNKASAFLKKVLCLLTSVAKSKSMAIKNKTSAAKARLIMFSLMKSKKVLVGSISKKIHGLLGHPTDKDTDNIHDGDQSKAIVPYNAAAAAAVGALVTEPQSSSICSQLLLQDAEEKDDDDDDKYPDLRHSLFDEEEFEFEDEGNGSIIDMVRNSKEEGEDFSLEEEIDHVADLFIKRFHRQMHLQKLASFKRFQEMLARGV</sequence>
<dbReference type="PaxDb" id="2711-XP_006487063.1"/>
<feature type="signal peptide" evidence="1">
    <location>
        <begin position="1"/>
        <end position="22"/>
    </location>
</feature>
<dbReference type="InterPro" id="IPR008480">
    <property type="entry name" value="DUF761_pln"/>
</dbReference>
<dbReference type="KEGG" id="cit:102624355"/>
<proteinExistence type="predicted"/>
<reference evidence="2 3" key="1">
    <citation type="submission" date="2014-04" db="EMBL/GenBank/DDBJ databases">
        <authorList>
            <consortium name="International Citrus Genome Consortium"/>
            <person name="Gmitter F."/>
            <person name="Chen C."/>
            <person name="Farmerie W."/>
            <person name="Harkins T."/>
            <person name="Desany B."/>
            <person name="Mohiuddin M."/>
            <person name="Kodira C."/>
            <person name="Borodovsky M."/>
            <person name="Lomsadze A."/>
            <person name="Burns P."/>
            <person name="Jenkins J."/>
            <person name="Prochnik S."/>
            <person name="Shu S."/>
            <person name="Chapman J."/>
            <person name="Pitluck S."/>
            <person name="Schmutz J."/>
            <person name="Rokhsar D."/>
        </authorList>
    </citation>
    <scope>NUCLEOTIDE SEQUENCE</scope>
</reference>
<feature type="chain" id="PRO_5001639658" description="DUF761 domain-containing protein" evidence="1">
    <location>
        <begin position="23"/>
        <end position="202"/>
    </location>
</feature>
<gene>
    <name evidence="2" type="ORF">CISIN_1g039527mg</name>
</gene>
<organism evidence="2 3">
    <name type="scientific">Citrus sinensis</name>
    <name type="common">Sweet orange</name>
    <name type="synonym">Citrus aurantium var. sinensis</name>
    <dbReference type="NCBI Taxonomy" id="2711"/>
    <lineage>
        <taxon>Eukaryota</taxon>
        <taxon>Viridiplantae</taxon>
        <taxon>Streptophyta</taxon>
        <taxon>Embryophyta</taxon>
        <taxon>Tracheophyta</taxon>
        <taxon>Spermatophyta</taxon>
        <taxon>Magnoliopsida</taxon>
        <taxon>eudicotyledons</taxon>
        <taxon>Gunneridae</taxon>
        <taxon>Pentapetalae</taxon>
        <taxon>rosids</taxon>
        <taxon>malvids</taxon>
        <taxon>Sapindales</taxon>
        <taxon>Rutaceae</taxon>
        <taxon>Aurantioideae</taxon>
        <taxon>Citrus</taxon>
    </lineage>
</organism>
<name>A0A067ERV7_CITSI</name>